<evidence type="ECO:0000313" key="4">
    <source>
        <dbReference type="EMBL" id="KAG7361643.1"/>
    </source>
</evidence>
<protein>
    <submittedName>
        <fullName evidence="4">SnoaL-like domain containing protein</fullName>
    </submittedName>
</protein>
<evidence type="ECO:0000313" key="5">
    <source>
        <dbReference type="Proteomes" id="UP000693970"/>
    </source>
</evidence>
<feature type="transmembrane region" description="Helical" evidence="1">
    <location>
        <begin position="477"/>
        <end position="497"/>
    </location>
</feature>
<feature type="transmembrane region" description="Helical" evidence="1">
    <location>
        <begin position="385"/>
        <end position="405"/>
    </location>
</feature>
<dbReference type="InterPro" id="IPR037401">
    <property type="entry name" value="SnoaL-like"/>
</dbReference>
<reference evidence="4" key="2">
    <citation type="submission" date="2021-04" db="EMBL/GenBank/DDBJ databases">
        <authorList>
            <person name="Podell S."/>
        </authorList>
    </citation>
    <scope>NUCLEOTIDE SEQUENCE</scope>
    <source>
        <strain evidence="4">Hildebrandi</strain>
    </source>
</reference>
<keyword evidence="1" id="KW-1133">Transmembrane helix</keyword>
<feature type="chain" id="PRO_5039906711" evidence="2">
    <location>
        <begin position="22"/>
        <end position="635"/>
    </location>
</feature>
<reference evidence="4" key="1">
    <citation type="journal article" date="2021" name="Sci. Rep.">
        <title>Diploid genomic architecture of Nitzschia inconspicua, an elite biomass production diatom.</title>
        <authorList>
            <person name="Oliver A."/>
            <person name="Podell S."/>
            <person name="Pinowska A."/>
            <person name="Traller J.C."/>
            <person name="Smith S.R."/>
            <person name="McClure R."/>
            <person name="Beliaev A."/>
            <person name="Bohutskyi P."/>
            <person name="Hill E.A."/>
            <person name="Rabines A."/>
            <person name="Zheng H."/>
            <person name="Allen L.Z."/>
            <person name="Kuo A."/>
            <person name="Grigoriev I.V."/>
            <person name="Allen A.E."/>
            <person name="Hazlebeck D."/>
            <person name="Allen E.E."/>
        </authorList>
    </citation>
    <scope>NUCLEOTIDE SEQUENCE</scope>
    <source>
        <strain evidence="4">Hildebrandi</strain>
    </source>
</reference>
<name>A0A9K3LGK0_9STRA</name>
<feature type="signal peptide" evidence="2">
    <location>
        <begin position="1"/>
        <end position="21"/>
    </location>
</feature>
<dbReference type="AlphaFoldDB" id="A0A9K3LGK0"/>
<dbReference type="Proteomes" id="UP000693970">
    <property type="component" value="Unassembled WGS sequence"/>
</dbReference>
<feature type="domain" description="SnoaL-like" evidence="3">
    <location>
        <begin position="253"/>
        <end position="352"/>
    </location>
</feature>
<keyword evidence="1" id="KW-0812">Transmembrane</keyword>
<proteinExistence type="predicted"/>
<dbReference type="EMBL" id="JAGRRH010000013">
    <property type="protein sequence ID" value="KAG7361643.1"/>
    <property type="molecule type" value="Genomic_DNA"/>
</dbReference>
<feature type="transmembrane region" description="Helical" evidence="1">
    <location>
        <begin position="523"/>
        <end position="542"/>
    </location>
</feature>
<dbReference type="PANTHER" id="PTHR36367">
    <property type="entry name" value="TRANSMEMBRANE PROTEIN"/>
    <property type="match status" value="1"/>
</dbReference>
<keyword evidence="1" id="KW-0472">Membrane</keyword>
<keyword evidence="5" id="KW-1185">Reference proteome</keyword>
<evidence type="ECO:0000259" key="3">
    <source>
        <dbReference type="Pfam" id="PF12680"/>
    </source>
</evidence>
<organism evidence="4 5">
    <name type="scientific">Nitzschia inconspicua</name>
    <dbReference type="NCBI Taxonomy" id="303405"/>
    <lineage>
        <taxon>Eukaryota</taxon>
        <taxon>Sar</taxon>
        <taxon>Stramenopiles</taxon>
        <taxon>Ochrophyta</taxon>
        <taxon>Bacillariophyta</taxon>
        <taxon>Bacillariophyceae</taxon>
        <taxon>Bacillariophycidae</taxon>
        <taxon>Bacillariales</taxon>
        <taxon>Bacillariaceae</taxon>
        <taxon>Nitzschia</taxon>
    </lineage>
</organism>
<sequence>MVSHILLYTAAVSILIGQTCSFQLQSKAVTRSNSRHRSERSLSGPAKILYASTSPTTKENDAATSTIAKASSMVDEFCKSFGSLAIRSSTSPVKRTSLSPGAAFLQAVANGDIDRAMTFVDDAVEYFDTAFPSPLNRQQLERNLRLQVQLNRDDTALPYLMEKDIFDKALGKAGVVFRRMGKKGAAFYQFNQDGLITKAFYVEENQKQGTINLKILKIASDIIRLASSPKQSNSVTTNQVPGASVSSALSLPEQYFDAWNERDLSRAISVFSSGIEYDDTAFPEPFQGKEALEKHLNLCADALPKGFSFVLDDKLDVGDQVMIRWHVENNGDELPFTKGCSFYEIKKGKITEGVDWKEPAVFKVAGLNIFLGSFLKNVKREPVRLIPMATWIVYCYVVFFSDWFYGLPAQALETRTWEEVRDLSLNFFLVSPILGLPFAPVVHPGLEGIFNLLLSWAALFAGFLSDDRRKKPNPLPMLPTVVGMQFLTSAFLLPYLATRSTEMAACVQKEELTAISRATESRLLGPSMGIVGTGSILWGLFARDSDFGGLSERYSSLVELLSIDRVGSSFLVDLAIFGLFQGWLVEDDLKRRGANAESFLYNAAKYVPFFGLVAYLTFRPSYPSSTSMEESKQRT</sequence>
<dbReference type="Pfam" id="PF12680">
    <property type="entry name" value="SnoaL_2"/>
    <property type="match status" value="1"/>
</dbReference>
<dbReference type="OrthoDB" id="201750at2759"/>
<feature type="transmembrane region" description="Helical" evidence="1">
    <location>
        <begin position="448"/>
        <end position="465"/>
    </location>
</feature>
<dbReference type="PANTHER" id="PTHR36367:SF2">
    <property type="entry name" value="TRANSMEMBRANE PROTEIN"/>
    <property type="match status" value="1"/>
</dbReference>
<accession>A0A9K3LGK0</accession>
<gene>
    <name evidence="4" type="ORF">IV203_036744</name>
</gene>
<evidence type="ECO:0000256" key="1">
    <source>
        <dbReference type="SAM" id="Phobius"/>
    </source>
</evidence>
<feature type="transmembrane region" description="Helical" evidence="1">
    <location>
        <begin position="563"/>
        <end position="584"/>
    </location>
</feature>
<comment type="caution">
    <text evidence="4">The sequence shown here is derived from an EMBL/GenBank/DDBJ whole genome shotgun (WGS) entry which is preliminary data.</text>
</comment>
<evidence type="ECO:0000256" key="2">
    <source>
        <dbReference type="SAM" id="SignalP"/>
    </source>
</evidence>
<feature type="transmembrane region" description="Helical" evidence="1">
    <location>
        <begin position="599"/>
        <end position="618"/>
    </location>
</feature>
<keyword evidence="2" id="KW-0732">Signal</keyword>